<evidence type="ECO:0000313" key="3">
    <source>
        <dbReference type="Proteomes" id="UP000288859"/>
    </source>
</evidence>
<feature type="compositionally biased region" description="Basic and acidic residues" evidence="1">
    <location>
        <begin position="783"/>
        <end position="797"/>
    </location>
</feature>
<proteinExistence type="predicted"/>
<evidence type="ECO:0000313" key="2">
    <source>
        <dbReference type="EMBL" id="RVX70208.1"/>
    </source>
</evidence>
<comment type="caution">
    <text evidence="2">The sequence shown here is derived from an EMBL/GenBank/DDBJ whole genome shotgun (WGS) entry which is preliminary data.</text>
</comment>
<feature type="compositionally biased region" description="Acidic residues" evidence="1">
    <location>
        <begin position="744"/>
        <end position="755"/>
    </location>
</feature>
<dbReference type="PANTHER" id="PTHR22684:SF0">
    <property type="entry name" value="RIBOSOME QUALITY CONTROL COMPLEX SUBUNIT TCF25"/>
    <property type="match status" value="1"/>
</dbReference>
<dbReference type="InterPro" id="IPR006994">
    <property type="entry name" value="TCF25/Rqc1"/>
</dbReference>
<name>A0A438N3G0_EXOME</name>
<feature type="compositionally biased region" description="Basic and acidic residues" evidence="1">
    <location>
        <begin position="9"/>
        <end position="27"/>
    </location>
</feature>
<feature type="compositionally biased region" description="Acidic residues" evidence="1">
    <location>
        <begin position="28"/>
        <end position="42"/>
    </location>
</feature>
<feature type="compositionally biased region" description="Acidic residues" evidence="1">
    <location>
        <begin position="61"/>
        <end position="77"/>
    </location>
</feature>
<evidence type="ECO:0008006" key="4">
    <source>
        <dbReference type="Google" id="ProtNLM"/>
    </source>
</evidence>
<reference evidence="2 3" key="1">
    <citation type="submission" date="2017-03" db="EMBL/GenBank/DDBJ databases">
        <title>Genomes of endolithic fungi from Antarctica.</title>
        <authorList>
            <person name="Coleine C."/>
            <person name="Masonjones S."/>
            <person name="Stajich J.E."/>
        </authorList>
    </citation>
    <scope>NUCLEOTIDE SEQUENCE [LARGE SCALE GENOMIC DNA]</scope>
    <source>
        <strain evidence="2 3">CCFEE 6314</strain>
    </source>
</reference>
<protein>
    <recommendedName>
        <fullName evidence="4">Transcription factor 25</fullName>
    </recommendedName>
</protein>
<feature type="region of interest" description="Disordered" evidence="1">
    <location>
        <begin position="1"/>
        <end position="129"/>
    </location>
</feature>
<dbReference type="GO" id="GO:1990112">
    <property type="term" value="C:RQC complex"/>
    <property type="evidence" value="ECO:0007669"/>
    <property type="project" value="TreeGrafter"/>
</dbReference>
<dbReference type="GO" id="GO:0072344">
    <property type="term" value="P:rescue of stalled ribosome"/>
    <property type="evidence" value="ECO:0007669"/>
    <property type="project" value="TreeGrafter"/>
</dbReference>
<accession>A0A438N3G0</accession>
<organism evidence="2 3">
    <name type="scientific">Exophiala mesophila</name>
    <name type="common">Black yeast-like fungus</name>
    <dbReference type="NCBI Taxonomy" id="212818"/>
    <lineage>
        <taxon>Eukaryota</taxon>
        <taxon>Fungi</taxon>
        <taxon>Dikarya</taxon>
        <taxon>Ascomycota</taxon>
        <taxon>Pezizomycotina</taxon>
        <taxon>Eurotiomycetes</taxon>
        <taxon>Chaetothyriomycetidae</taxon>
        <taxon>Chaetothyriales</taxon>
        <taxon>Herpotrichiellaceae</taxon>
        <taxon>Exophiala</taxon>
    </lineage>
</organism>
<dbReference type="AlphaFoldDB" id="A0A438N3G0"/>
<gene>
    <name evidence="2" type="ORF">B0A52_05541</name>
</gene>
<feature type="compositionally biased region" description="Basic residues" evidence="1">
    <location>
        <begin position="98"/>
        <end position="114"/>
    </location>
</feature>
<dbReference type="Proteomes" id="UP000288859">
    <property type="component" value="Unassembled WGS sequence"/>
</dbReference>
<dbReference type="PANTHER" id="PTHR22684">
    <property type="entry name" value="NULP1-RELATED"/>
    <property type="match status" value="1"/>
</dbReference>
<dbReference type="EMBL" id="NAJM01000024">
    <property type="protein sequence ID" value="RVX70208.1"/>
    <property type="molecule type" value="Genomic_DNA"/>
</dbReference>
<feature type="compositionally biased region" description="Polar residues" evidence="1">
    <location>
        <begin position="800"/>
        <end position="810"/>
    </location>
</feature>
<feature type="compositionally biased region" description="Low complexity" evidence="1">
    <location>
        <begin position="760"/>
        <end position="770"/>
    </location>
</feature>
<feature type="compositionally biased region" description="Acidic residues" evidence="1">
    <location>
        <begin position="700"/>
        <end position="715"/>
    </location>
</feature>
<feature type="region of interest" description="Disordered" evidence="1">
    <location>
        <begin position="682"/>
        <end position="843"/>
    </location>
</feature>
<dbReference type="GO" id="GO:1990116">
    <property type="term" value="P:ribosome-associated ubiquitin-dependent protein catabolic process"/>
    <property type="evidence" value="ECO:0007669"/>
    <property type="project" value="TreeGrafter"/>
</dbReference>
<evidence type="ECO:0000256" key="1">
    <source>
        <dbReference type="SAM" id="MobiDB-lite"/>
    </source>
</evidence>
<dbReference type="Pfam" id="PF04910">
    <property type="entry name" value="Tcf25"/>
    <property type="match status" value="1"/>
</dbReference>
<dbReference type="VEuPathDB" id="FungiDB:PV10_08289"/>
<sequence>MSSRALRKLQREQELQRQVEQAKKEYEQQEDDDEEDENDGDDENTHHQAAQTSKIRNAFDMLDDIQDDDSSDHEDSEPLPPQPSTKQSLSDEESKPTPRPKPKKKKKKSKKKAKGNATEPDPQHHQSDDEIDRALRELNAKSPSRSTQPLEQVEDQTWDMRATQFLGIEEKNLNPLNEMKSLFGNIALEGEGPRTQTRNPRRRELNQQGGGVDLATALTGRYSHASRGRELGALASRRNIFIQGREEWPLATSGGLSMDLSDQSKAPVKRYNIMHNQLYRETQMHFRMAVESMDPQRMIGLLSMYPYHIATLLQVSEIAKHQGDHSVSGDLLERALYTFGKSVHSSFPAAVRTGNARLGFSKPANRELYLAIWRYIKNLEMRGTWRTAFEWSKILLQFEPVNDPFGVTLMIDQLALRGRQHSKFIELCWNDAFGSAWSHLPNIQISLALAHLRDGKPREARQQLASAIHRCPYILSALASALDISPLPKSLWAKLPSTDAEKLYTQLYLTRAKDLWTTPEATSLLVEVAETLGHYPQSPSTPPTPKLEISLEEARHIMLLEIPHLIALLPRRFTNMPTSSSDVLPPPDSESDFVRRAPAGQNPALLNTPMQTIFNAAGATAGATGTILQRIMNWFGQPAGTGQDESEGQAALRQLQEELGGNVPPEMIEQLLQIHLDEAHGEDNEIDPAGLGMGVPGAWGEDEEAEDAEDGDSMPELEGHWSLPRTPDTDTPVSPIDFPRAATVEDDDEDEDDEGGNGGSRSNAAAQSRQTTDQISLGNAVLRRVDSDESLDSDHRRPITATQQNTIPSHTTVNTTQPNPTSVPTPTTQPSQASSTAAAANDQFADPQRLQRWLLTTGLSELQADSSVSTLNTYVTRLRTLRKAQQDWIVNMVRQRAGVAMEERVRSAL</sequence>
<dbReference type="OrthoDB" id="205993at2759"/>
<feature type="compositionally biased region" description="Low complexity" evidence="1">
    <location>
        <begin position="811"/>
        <end position="841"/>
    </location>
</feature>